<name>A0A8S9FKB9_BRACR</name>
<evidence type="ECO:0000313" key="1">
    <source>
        <dbReference type="EMBL" id="KAF2533439.1"/>
    </source>
</evidence>
<gene>
    <name evidence="1" type="ORF">F2Q70_00029422</name>
</gene>
<accession>A0A8S9FKB9</accession>
<dbReference type="EMBL" id="QGKY02002305">
    <property type="protein sequence ID" value="KAF2533439.1"/>
    <property type="molecule type" value="Genomic_DNA"/>
</dbReference>
<sequence length="140" mass="15842">MDEIPRWPVNRNMAIDVNLKVATLLRADGQWNVEVLHDLFPVKEVNRIVKLPIWKTSDRDIWAFTSWFIYIALGGVSRDRNASDLSMSLWEGYLAIETRATSLCRSGQVAPGCVSQRLHVVAPGSRSRQCSSKDHSNHLP</sequence>
<protein>
    <submittedName>
        <fullName evidence="1">Uncharacterized protein</fullName>
    </submittedName>
</protein>
<organism evidence="1">
    <name type="scientific">Brassica cretica</name>
    <name type="common">Mustard</name>
    <dbReference type="NCBI Taxonomy" id="69181"/>
    <lineage>
        <taxon>Eukaryota</taxon>
        <taxon>Viridiplantae</taxon>
        <taxon>Streptophyta</taxon>
        <taxon>Embryophyta</taxon>
        <taxon>Tracheophyta</taxon>
        <taxon>Spermatophyta</taxon>
        <taxon>Magnoliopsida</taxon>
        <taxon>eudicotyledons</taxon>
        <taxon>Gunneridae</taxon>
        <taxon>Pentapetalae</taxon>
        <taxon>rosids</taxon>
        <taxon>malvids</taxon>
        <taxon>Brassicales</taxon>
        <taxon>Brassicaceae</taxon>
        <taxon>Brassiceae</taxon>
        <taxon>Brassica</taxon>
    </lineage>
</organism>
<comment type="caution">
    <text evidence="1">The sequence shown here is derived from an EMBL/GenBank/DDBJ whole genome shotgun (WGS) entry which is preliminary data.</text>
</comment>
<reference evidence="1" key="1">
    <citation type="submission" date="2019-12" db="EMBL/GenBank/DDBJ databases">
        <title>Genome sequencing and annotation of Brassica cretica.</title>
        <authorList>
            <person name="Studholme D.J."/>
            <person name="Sarris P.F."/>
        </authorList>
    </citation>
    <scope>NUCLEOTIDE SEQUENCE</scope>
    <source>
        <strain evidence="1">PFS-102/07</strain>
        <tissue evidence="1">Leaf</tissue>
    </source>
</reference>
<proteinExistence type="predicted"/>
<dbReference type="AlphaFoldDB" id="A0A8S9FKB9"/>